<comment type="caution">
    <text evidence="4">The sequence shown here is derived from an EMBL/GenBank/DDBJ whole genome shotgun (WGS) entry which is preliminary data.</text>
</comment>
<dbReference type="EMBL" id="JBEDUW010000002">
    <property type="protein sequence ID" value="KAK9944598.1"/>
    <property type="molecule type" value="Genomic_DNA"/>
</dbReference>
<dbReference type="SUPFAM" id="SSF63411">
    <property type="entry name" value="LuxS/MPP-like metallohydrolase"/>
    <property type="match status" value="1"/>
</dbReference>
<name>A0AAW1Y6Z5_RUBAR</name>
<evidence type="ECO:0000259" key="2">
    <source>
        <dbReference type="Pfam" id="PF05193"/>
    </source>
</evidence>
<dbReference type="GO" id="GO:0046872">
    <property type="term" value="F:metal ion binding"/>
    <property type="evidence" value="ECO:0007669"/>
    <property type="project" value="UniProtKB-KW"/>
</dbReference>
<dbReference type="InterPro" id="IPR032632">
    <property type="entry name" value="Peptidase_M16_M"/>
</dbReference>
<dbReference type="InterPro" id="IPR007863">
    <property type="entry name" value="Peptidase_M16_C"/>
</dbReference>
<accession>A0AAW1Y6Z5</accession>
<dbReference type="GO" id="GO:0005829">
    <property type="term" value="C:cytosol"/>
    <property type="evidence" value="ECO:0007669"/>
    <property type="project" value="TreeGrafter"/>
</dbReference>
<evidence type="ECO:0000313" key="5">
    <source>
        <dbReference type="Proteomes" id="UP001457282"/>
    </source>
</evidence>
<dbReference type="AlphaFoldDB" id="A0AAW1Y6Z5"/>
<keyword evidence="1" id="KW-0479">Metal-binding</keyword>
<dbReference type="Gene3D" id="3.30.830.10">
    <property type="entry name" value="Metalloenzyme, LuxS/M16 peptidase-like"/>
    <property type="match status" value="3"/>
</dbReference>
<reference evidence="4 5" key="1">
    <citation type="journal article" date="2023" name="G3 (Bethesda)">
        <title>A chromosome-length genome assembly and annotation of blackberry (Rubus argutus, cv. 'Hillquist').</title>
        <authorList>
            <person name="Bruna T."/>
            <person name="Aryal R."/>
            <person name="Dudchenko O."/>
            <person name="Sargent D.J."/>
            <person name="Mead D."/>
            <person name="Buti M."/>
            <person name="Cavallini A."/>
            <person name="Hytonen T."/>
            <person name="Andres J."/>
            <person name="Pham M."/>
            <person name="Weisz D."/>
            <person name="Mascagni F."/>
            <person name="Usai G."/>
            <person name="Natali L."/>
            <person name="Bassil N."/>
            <person name="Fernandez G.E."/>
            <person name="Lomsadze A."/>
            <person name="Armour M."/>
            <person name="Olukolu B."/>
            <person name="Poorten T."/>
            <person name="Britton C."/>
            <person name="Davik J."/>
            <person name="Ashrafi H."/>
            <person name="Aiden E.L."/>
            <person name="Borodovsky M."/>
            <person name="Worthington M."/>
        </authorList>
    </citation>
    <scope>NUCLEOTIDE SEQUENCE [LARGE SCALE GENOMIC DNA]</scope>
    <source>
        <strain evidence="4">PI 553951</strain>
    </source>
</reference>
<evidence type="ECO:0000256" key="1">
    <source>
        <dbReference type="ARBA" id="ARBA00022723"/>
    </source>
</evidence>
<protein>
    <submittedName>
        <fullName evidence="4">Uncharacterized protein</fullName>
    </submittedName>
</protein>
<feature type="domain" description="Peptidase M16 middle/third" evidence="3">
    <location>
        <begin position="67"/>
        <end position="165"/>
    </location>
</feature>
<dbReference type="PANTHER" id="PTHR43690">
    <property type="entry name" value="NARDILYSIN"/>
    <property type="match status" value="1"/>
</dbReference>
<feature type="domain" description="Peptidase M16 middle/third" evidence="3">
    <location>
        <begin position="2"/>
        <end position="65"/>
    </location>
</feature>
<sequence length="377" mass="43529">MWNDPQEINVSLHLPAKNEYIPRDLSIRSDVLCLDIAANTSHPRCILDEPLMKFWYKLDSTFKLPLDELNGITYDANIAGLGTSLSVYKDKLLLEVYGFNDKLPALCHKFWKQSKVSCQFDRFEVIKEDMERACKKTNMDPWSHAKYLREQVLLQNFYTVDQQLTVLNGLSVSDLKSFIPELFSKLYLVGLFHGNLSEQEATSLAKLFKTNFSAQPLPVELMYKDHCICLPPYANPLIDASVKNKSETNSVTELYFQIEWAVRSDYIRSEVMTDLLMHAIVEEPLFDQLRTRSSSEKAAEELRSIEKEDVINFYRMYFQQSSPECRRLATCVWGCNTDLIREVRPGSVQVIEDLAAFKMSSNFFGRKTCQKVTRLNS</sequence>
<dbReference type="Pfam" id="PF05193">
    <property type="entry name" value="Peptidase_M16_C"/>
    <property type="match status" value="1"/>
</dbReference>
<dbReference type="Proteomes" id="UP001457282">
    <property type="component" value="Unassembled WGS sequence"/>
</dbReference>
<evidence type="ECO:0000259" key="3">
    <source>
        <dbReference type="Pfam" id="PF16187"/>
    </source>
</evidence>
<proteinExistence type="predicted"/>
<organism evidence="4 5">
    <name type="scientific">Rubus argutus</name>
    <name type="common">Southern blackberry</name>
    <dbReference type="NCBI Taxonomy" id="59490"/>
    <lineage>
        <taxon>Eukaryota</taxon>
        <taxon>Viridiplantae</taxon>
        <taxon>Streptophyta</taxon>
        <taxon>Embryophyta</taxon>
        <taxon>Tracheophyta</taxon>
        <taxon>Spermatophyta</taxon>
        <taxon>Magnoliopsida</taxon>
        <taxon>eudicotyledons</taxon>
        <taxon>Gunneridae</taxon>
        <taxon>Pentapetalae</taxon>
        <taxon>rosids</taxon>
        <taxon>fabids</taxon>
        <taxon>Rosales</taxon>
        <taxon>Rosaceae</taxon>
        <taxon>Rosoideae</taxon>
        <taxon>Rosoideae incertae sedis</taxon>
        <taxon>Rubus</taxon>
    </lineage>
</organism>
<gene>
    <name evidence="4" type="ORF">M0R45_010159</name>
</gene>
<feature type="domain" description="Peptidase M16 C-terminal" evidence="2">
    <location>
        <begin position="170"/>
        <end position="293"/>
    </location>
</feature>
<dbReference type="InterPro" id="IPR011249">
    <property type="entry name" value="Metalloenz_LuxS/M16"/>
</dbReference>
<keyword evidence="5" id="KW-1185">Reference proteome</keyword>
<dbReference type="InterPro" id="IPR050626">
    <property type="entry name" value="Peptidase_M16"/>
</dbReference>
<dbReference type="PANTHER" id="PTHR43690:SF18">
    <property type="entry name" value="INSULIN-DEGRADING ENZYME-RELATED"/>
    <property type="match status" value="1"/>
</dbReference>
<dbReference type="Pfam" id="PF16187">
    <property type="entry name" value="Peptidase_M16_M"/>
    <property type="match status" value="2"/>
</dbReference>
<evidence type="ECO:0000313" key="4">
    <source>
        <dbReference type="EMBL" id="KAK9944598.1"/>
    </source>
</evidence>